<name>A0A937FH67_9CLOT</name>
<dbReference type="EMBL" id="JAESWA010000023">
    <property type="protein sequence ID" value="MBL4933319.1"/>
    <property type="molecule type" value="Genomic_DNA"/>
</dbReference>
<dbReference type="InterPro" id="IPR029039">
    <property type="entry name" value="Flavoprotein-like_sf"/>
</dbReference>
<sequence length="216" mass="24609">MKKLYFVNGSPRGNNSASKFFIDELNKMIQLENVEVNHCTINNKVNYEELAGSDILIITFPLYVDSLPSTVIEFLVNLEEQAKIIKKSVKVYGVVNCGFFEGIQTRYALKILEHFCNKVGYEWRFGVGIGAGEFMRGTKDIIPFNSEIKKDAHNAFLEVSDDIVSDSNKSKDNFFISPKIPREMFFSEGQKNWVEAAKSMSVSEEKLYDKPFIESV</sequence>
<reference evidence="1" key="1">
    <citation type="submission" date="2021-01" db="EMBL/GenBank/DDBJ databases">
        <title>Genome public.</title>
        <authorList>
            <person name="Liu C."/>
            <person name="Sun Q."/>
        </authorList>
    </citation>
    <scope>NUCLEOTIDE SEQUENCE</scope>
    <source>
        <strain evidence="1">YIM B02565</strain>
    </source>
</reference>
<dbReference type="AlphaFoldDB" id="A0A937FH67"/>
<dbReference type="Proteomes" id="UP000623681">
    <property type="component" value="Unassembled WGS sequence"/>
</dbReference>
<evidence type="ECO:0000313" key="2">
    <source>
        <dbReference type="Proteomes" id="UP000623681"/>
    </source>
</evidence>
<protein>
    <recommendedName>
        <fullName evidence="3">Flavodoxin</fullName>
    </recommendedName>
</protein>
<comment type="caution">
    <text evidence="1">The sequence shown here is derived from an EMBL/GenBank/DDBJ whole genome shotgun (WGS) entry which is preliminary data.</text>
</comment>
<gene>
    <name evidence="1" type="ORF">JK634_16005</name>
</gene>
<proteinExistence type="predicted"/>
<evidence type="ECO:0000313" key="1">
    <source>
        <dbReference type="EMBL" id="MBL4933319.1"/>
    </source>
</evidence>
<keyword evidence="2" id="KW-1185">Reference proteome</keyword>
<dbReference type="RefSeq" id="WP_202768735.1">
    <property type="nucleotide sequence ID" value="NZ_JAESWA010000023.1"/>
</dbReference>
<evidence type="ECO:0008006" key="3">
    <source>
        <dbReference type="Google" id="ProtNLM"/>
    </source>
</evidence>
<organism evidence="1 2">
    <name type="scientific">Clostridium paridis</name>
    <dbReference type="NCBI Taxonomy" id="2803863"/>
    <lineage>
        <taxon>Bacteria</taxon>
        <taxon>Bacillati</taxon>
        <taxon>Bacillota</taxon>
        <taxon>Clostridia</taxon>
        <taxon>Eubacteriales</taxon>
        <taxon>Clostridiaceae</taxon>
        <taxon>Clostridium</taxon>
    </lineage>
</organism>
<dbReference type="SUPFAM" id="SSF52218">
    <property type="entry name" value="Flavoproteins"/>
    <property type="match status" value="1"/>
</dbReference>
<dbReference type="Gene3D" id="3.40.50.360">
    <property type="match status" value="1"/>
</dbReference>
<accession>A0A937FH67</accession>